<evidence type="ECO:0000256" key="1">
    <source>
        <dbReference type="SAM" id="Phobius"/>
    </source>
</evidence>
<evidence type="ECO:0000313" key="3">
    <source>
        <dbReference type="Proteomes" id="UP000177050"/>
    </source>
</evidence>
<keyword evidence="1" id="KW-1133">Transmembrane helix</keyword>
<protein>
    <submittedName>
        <fullName evidence="2">Uncharacterized protein</fullName>
    </submittedName>
</protein>
<dbReference type="Proteomes" id="UP000177050">
    <property type="component" value="Unassembled WGS sequence"/>
</dbReference>
<feature type="transmembrane region" description="Helical" evidence="1">
    <location>
        <begin position="16"/>
        <end position="35"/>
    </location>
</feature>
<dbReference type="EMBL" id="MGBR01000001">
    <property type="protein sequence ID" value="OGK73205.1"/>
    <property type="molecule type" value="Genomic_DNA"/>
</dbReference>
<reference evidence="2 3" key="1">
    <citation type="journal article" date="2016" name="Nat. Commun.">
        <title>Thousands of microbial genomes shed light on interconnected biogeochemical processes in an aquifer system.</title>
        <authorList>
            <person name="Anantharaman K."/>
            <person name="Brown C.T."/>
            <person name="Hug L.A."/>
            <person name="Sharon I."/>
            <person name="Castelle C.J."/>
            <person name="Probst A.J."/>
            <person name="Thomas B.C."/>
            <person name="Singh A."/>
            <person name="Wilkins M.J."/>
            <person name="Karaoz U."/>
            <person name="Brodie E.L."/>
            <person name="Williams K.H."/>
            <person name="Hubbard S.S."/>
            <person name="Banfield J.F."/>
        </authorList>
    </citation>
    <scope>NUCLEOTIDE SEQUENCE [LARGE SCALE GENOMIC DNA]</scope>
</reference>
<keyword evidence="1" id="KW-0812">Transmembrane</keyword>
<feature type="transmembrane region" description="Helical" evidence="1">
    <location>
        <begin position="69"/>
        <end position="91"/>
    </location>
</feature>
<evidence type="ECO:0000313" key="2">
    <source>
        <dbReference type="EMBL" id="OGK73205.1"/>
    </source>
</evidence>
<accession>A0A1F7KZ88</accession>
<dbReference type="AlphaFoldDB" id="A0A1F7KZ88"/>
<name>A0A1F7KZ88_9BACT</name>
<comment type="caution">
    <text evidence="2">The sequence shown here is derived from an EMBL/GenBank/DDBJ whole genome shotgun (WGS) entry which is preliminary data.</text>
</comment>
<feature type="transmembrane region" description="Helical" evidence="1">
    <location>
        <begin position="42"/>
        <end position="63"/>
    </location>
</feature>
<sequence length="93" mass="11041">MKHFFVHFTKEFNKHIFDYLLLSTIGVIFLILLKVNQGNKTYSFVTALAFCIFYILWGIYHHFKLGSLYLINVVEYILIGFTFLFLLKIILVI</sequence>
<organism evidence="2 3">
    <name type="scientific">Candidatus Roizmanbacteria bacterium RIFOXYD1_FULL_38_12</name>
    <dbReference type="NCBI Taxonomy" id="1802093"/>
    <lineage>
        <taxon>Bacteria</taxon>
        <taxon>Candidatus Roizmaniibacteriota</taxon>
    </lineage>
</organism>
<proteinExistence type="predicted"/>
<keyword evidence="1" id="KW-0472">Membrane</keyword>
<gene>
    <name evidence="2" type="ORF">A3K52_00145</name>
</gene>